<feature type="transmembrane region" description="Helical" evidence="8">
    <location>
        <begin position="92"/>
        <end position="111"/>
    </location>
</feature>
<feature type="transmembrane region" description="Helical" evidence="8">
    <location>
        <begin position="24"/>
        <end position="43"/>
    </location>
</feature>
<dbReference type="RefSeq" id="WP_073604805.1">
    <property type="nucleotide sequence ID" value="NZ_FQXZ01000036.1"/>
</dbReference>
<evidence type="ECO:0000256" key="8">
    <source>
        <dbReference type="SAM" id="Phobius"/>
    </source>
</evidence>
<evidence type="ECO:0000256" key="4">
    <source>
        <dbReference type="ARBA" id="ARBA00022475"/>
    </source>
</evidence>
<dbReference type="Gene3D" id="1.20.1720.10">
    <property type="entry name" value="Multidrug resistance protein D"/>
    <property type="match status" value="1"/>
</dbReference>
<keyword evidence="11" id="KW-1185">Reference proteome</keyword>
<reference evidence="10 11" key="1">
    <citation type="submission" date="2016-11" db="EMBL/GenBank/DDBJ databases">
        <authorList>
            <person name="Jaros S."/>
            <person name="Januszkiewicz K."/>
            <person name="Wedrychowicz H."/>
        </authorList>
    </citation>
    <scope>NUCLEOTIDE SEQUENCE [LARGE SCALE GENOMIC DNA]</scope>
    <source>
        <strain evidence="10 11">CECT 7868</strain>
    </source>
</reference>
<sequence>MSSDATQVVAARPEETPPVTARDWCIIAGGLMGGFMAILDIQITNVSMKVIQGALSATLNDSSWLITSYFTAEIVAIPLCGWLSKAFGTGRYALWCIGGFMLTSLLCSMAWSLNSMIIFRALQGFCGGALIPMSFRLIIEILPQEKRPVGMSMFSVIATFAPALGPALGGWLTDHFSWHFIFYINLVPGLISMGLIAGSVTHPKVQWQVIRQGDFLGIATASLCLGCLEVVLEKGREEYWFDSTMICVLTFISAVTFLIFIYDQLVYEQPLVNIRLLKDYHFSYGLVFFAILGAAVYGTLFLVPYYLTMVHDYNASEIGRVIIWLGFPQLVILPFIPILVRRVNVKYLILIGFTGLAASALMNSAMDAGFAGPQMKWSMLVRAIGQPFIMVPLSLLATKNIRREDGTSSAVLVNVVRSIGGSCGTAILSSHFVTRIHVHLAEVKTRLAEGEQAYYAYLHHVTELLYRHGVAVNAAEVQGTAAGILGNRMARQSEILAFNDMFFIMGMLMASAAVLVLVSDRNFRLFSRPAPVARKEQHDGSPVQTPNT</sequence>
<feature type="transmembrane region" description="Helical" evidence="8">
    <location>
        <begin position="243"/>
        <end position="262"/>
    </location>
</feature>
<feature type="transmembrane region" description="Helical" evidence="8">
    <location>
        <begin position="151"/>
        <end position="172"/>
    </location>
</feature>
<dbReference type="GO" id="GO:0022857">
    <property type="term" value="F:transmembrane transporter activity"/>
    <property type="evidence" value="ECO:0007669"/>
    <property type="project" value="InterPro"/>
</dbReference>
<feature type="transmembrane region" description="Helical" evidence="8">
    <location>
        <begin position="117"/>
        <end position="139"/>
    </location>
</feature>
<feature type="transmembrane region" description="Helical" evidence="8">
    <location>
        <begin position="282"/>
        <end position="306"/>
    </location>
</feature>
<dbReference type="InterPro" id="IPR020846">
    <property type="entry name" value="MFS_dom"/>
</dbReference>
<evidence type="ECO:0000256" key="6">
    <source>
        <dbReference type="ARBA" id="ARBA00022989"/>
    </source>
</evidence>
<proteinExistence type="inferred from homology"/>
<dbReference type="GO" id="GO:0005886">
    <property type="term" value="C:plasma membrane"/>
    <property type="evidence" value="ECO:0007669"/>
    <property type="project" value="UniProtKB-SubCell"/>
</dbReference>
<gene>
    <name evidence="10" type="primary">emrB_3</name>
    <name evidence="10" type="ORF">VA7868_03183</name>
</gene>
<keyword evidence="5 8" id="KW-0812">Transmembrane</keyword>
<feature type="transmembrane region" description="Helical" evidence="8">
    <location>
        <begin position="347"/>
        <end position="365"/>
    </location>
</feature>
<feature type="domain" description="Major facilitator superfamily (MFS) profile" evidence="9">
    <location>
        <begin position="26"/>
        <end position="524"/>
    </location>
</feature>
<feature type="transmembrane region" description="Helical" evidence="8">
    <location>
        <begin position="63"/>
        <end position="83"/>
    </location>
</feature>
<dbReference type="InterPro" id="IPR004638">
    <property type="entry name" value="EmrB-like"/>
</dbReference>
<accession>A0A1M5ZSU9</accession>
<evidence type="ECO:0000256" key="2">
    <source>
        <dbReference type="ARBA" id="ARBA00008537"/>
    </source>
</evidence>
<organism evidence="10 11">
    <name type="scientific">Vibrio aerogenes CECT 7868</name>
    <dbReference type="NCBI Taxonomy" id="1216006"/>
    <lineage>
        <taxon>Bacteria</taxon>
        <taxon>Pseudomonadati</taxon>
        <taxon>Pseudomonadota</taxon>
        <taxon>Gammaproteobacteria</taxon>
        <taxon>Vibrionales</taxon>
        <taxon>Vibrionaceae</taxon>
        <taxon>Vibrio</taxon>
    </lineage>
</organism>
<dbReference type="OrthoDB" id="9812221at2"/>
<dbReference type="PANTHER" id="PTHR42718:SF9">
    <property type="entry name" value="MAJOR FACILITATOR SUPERFAMILY MULTIDRUG TRANSPORTER MFSC"/>
    <property type="match status" value="1"/>
</dbReference>
<evidence type="ECO:0000256" key="7">
    <source>
        <dbReference type="ARBA" id="ARBA00023136"/>
    </source>
</evidence>
<dbReference type="PANTHER" id="PTHR42718">
    <property type="entry name" value="MAJOR FACILITATOR SUPERFAMILY MULTIDRUG TRANSPORTER MFSC"/>
    <property type="match status" value="1"/>
</dbReference>
<dbReference type="SUPFAM" id="SSF103473">
    <property type="entry name" value="MFS general substrate transporter"/>
    <property type="match status" value="1"/>
</dbReference>
<comment type="subcellular location">
    <subcellularLocation>
        <location evidence="1">Cell membrane</location>
        <topology evidence="1">Multi-pass membrane protein</topology>
    </subcellularLocation>
</comment>
<evidence type="ECO:0000256" key="5">
    <source>
        <dbReference type="ARBA" id="ARBA00022692"/>
    </source>
</evidence>
<dbReference type="Proteomes" id="UP000184608">
    <property type="component" value="Unassembled WGS sequence"/>
</dbReference>
<keyword evidence="4" id="KW-1003">Cell membrane</keyword>
<dbReference type="InterPro" id="IPR011701">
    <property type="entry name" value="MFS"/>
</dbReference>
<evidence type="ECO:0000313" key="11">
    <source>
        <dbReference type="Proteomes" id="UP000184608"/>
    </source>
</evidence>
<dbReference type="AlphaFoldDB" id="A0A1M5ZSU9"/>
<dbReference type="STRING" id="1216006.VA7868_03183"/>
<dbReference type="InterPro" id="IPR005829">
    <property type="entry name" value="Sugar_transporter_CS"/>
</dbReference>
<feature type="transmembrane region" description="Helical" evidence="8">
    <location>
        <begin position="318"/>
        <end position="340"/>
    </location>
</feature>
<protein>
    <submittedName>
        <fullName evidence="10">Multidrug export protein EmrB</fullName>
    </submittedName>
</protein>
<comment type="similarity">
    <text evidence="2">Belongs to the major facilitator superfamily. EmrB family.</text>
</comment>
<feature type="transmembrane region" description="Helical" evidence="8">
    <location>
        <begin position="495"/>
        <end position="518"/>
    </location>
</feature>
<feature type="transmembrane region" description="Helical" evidence="8">
    <location>
        <begin position="377"/>
        <end position="397"/>
    </location>
</feature>
<evidence type="ECO:0000259" key="9">
    <source>
        <dbReference type="PROSITE" id="PS50850"/>
    </source>
</evidence>
<dbReference type="EMBL" id="FQXZ01000036">
    <property type="protein sequence ID" value="SHI27385.1"/>
    <property type="molecule type" value="Genomic_DNA"/>
</dbReference>
<name>A0A1M5ZSU9_9VIBR</name>
<feature type="transmembrane region" description="Helical" evidence="8">
    <location>
        <begin position="213"/>
        <end position="231"/>
    </location>
</feature>
<keyword evidence="7 8" id="KW-0472">Membrane</keyword>
<keyword evidence="3" id="KW-0813">Transport</keyword>
<dbReference type="Pfam" id="PF07690">
    <property type="entry name" value="MFS_1"/>
    <property type="match status" value="1"/>
</dbReference>
<dbReference type="Gene3D" id="1.20.1250.20">
    <property type="entry name" value="MFS general substrate transporter like domains"/>
    <property type="match status" value="1"/>
</dbReference>
<evidence type="ECO:0000313" key="10">
    <source>
        <dbReference type="EMBL" id="SHI27385.1"/>
    </source>
</evidence>
<keyword evidence="6 8" id="KW-1133">Transmembrane helix</keyword>
<evidence type="ECO:0000256" key="3">
    <source>
        <dbReference type="ARBA" id="ARBA00022448"/>
    </source>
</evidence>
<dbReference type="NCBIfam" id="TIGR00711">
    <property type="entry name" value="efflux_EmrB"/>
    <property type="match status" value="1"/>
</dbReference>
<dbReference type="PROSITE" id="PS50850">
    <property type="entry name" value="MFS"/>
    <property type="match status" value="1"/>
</dbReference>
<dbReference type="CDD" id="cd17503">
    <property type="entry name" value="MFS_LmrB_MDR_like"/>
    <property type="match status" value="1"/>
</dbReference>
<dbReference type="PROSITE" id="PS00217">
    <property type="entry name" value="SUGAR_TRANSPORT_2"/>
    <property type="match status" value="1"/>
</dbReference>
<feature type="transmembrane region" description="Helical" evidence="8">
    <location>
        <begin position="178"/>
        <end position="201"/>
    </location>
</feature>
<evidence type="ECO:0000256" key="1">
    <source>
        <dbReference type="ARBA" id="ARBA00004651"/>
    </source>
</evidence>
<dbReference type="InterPro" id="IPR036259">
    <property type="entry name" value="MFS_trans_sf"/>
</dbReference>